<dbReference type="InterPro" id="IPR000847">
    <property type="entry name" value="LysR_HTH_N"/>
</dbReference>
<evidence type="ECO:0000256" key="1">
    <source>
        <dbReference type="ARBA" id="ARBA00009437"/>
    </source>
</evidence>
<sequence length="304" mass="33935">MNMLSTDDLLFFMALTPEQTLADAARRLDVTPSAVTQRLSAMERRLGIQLVDRSGRRIALTDEGELLAERARSICAQLSGLADTLASRRGQVAGQLRVLAPLGFGQRHIAPLVGRFQQQYPEVTATLMLSDRPQRLDAHHWDVLIHIGELRDSSLIMHRLARNRRILCAAPAYLKRQGTPASPEDLHHHDCIALRENDEDVTLWRLGNHDGRRATVRIEPRLASNDGGVALQWALSGLGILARSEWDVAEALRDGKLLEILPGWRLPDADIVALVSSRKSRSARTERFLEQLHEMATPWLADSA</sequence>
<dbReference type="SUPFAM" id="SSF53850">
    <property type="entry name" value="Periplasmic binding protein-like II"/>
    <property type="match status" value="1"/>
</dbReference>
<dbReference type="Proteomes" id="UP000001977">
    <property type="component" value="Chromosome"/>
</dbReference>
<dbReference type="Pfam" id="PF03466">
    <property type="entry name" value="LysR_substrate"/>
    <property type="match status" value="1"/>
</dbReference>
<organism evidence="6 7">
    <name type="scientific">Bordetella avium (strain 197N)</name>
    <dbReference type="NCBI Taxonomy" id="360910"/>
    <lineage>
        <taxon>Bacteria</taxon>
        <taxon>Pseudomonadati</taxon>
        <taxon>Pseudomonadota</taxon>
        <taxon>Betaproteobacteria</taxon>
        <taxon>Burkholderiales</taxon>
        <taxon>Alcaligenaceae</taxon>
        <taxon>Bordetella</taxon>
    </lineage>
</organism>
<dbReference type="InterPro" id="IPR005119">
    <property type="entry name" value="LysR_subst-bd"/>
</dbReference>
<gene>
    <name evidence="6" type="ordered locus">BAV0668</name>
</gene>
<evidence type="ECO:0000256" key="4">
    <source>
        <dbReference type="ARBA" id="ARBA00023163"/>
    </source>
</evidence>
<comment type="similarity">
    <text evidence="1">Belongs to the LysR transcriptional regulatory family.</text>
</comment>
<dbReference type="Gene3D" id="3.40.190.290">
    <property type="match status" value="1"/>
</dbReference>
<keyword evidence="3" id="KW-0238">DNA-binding</keyword>
<keyword evidence="4" id="KW-0804">Transcription</keyword>
<evidence type="ECO:0000313" key="6">
    <source>
        <dbReference type="EMBL" id="CAJ48273.1"/>
    </source>
</evidence>
<protein>
    <submittedName>
        <fullName evidence="6">LysR-family transcriptional regulator</fullName>
    </submittedName>
</protein>
<dbReference type="CDD" id="cd08479">
    <property type="entry name" value="PBP2_CrgA_like_9"/>
    <property type="match status" value="1"/>
</dbReference>
<dbReference type="PANTHER" id="PTHR30537:SF5">
    <property type="entry name" value="HTH-TYPE TRANSCRIPTIONAL ACTIVATOR TTDR-RELATED"/>
    <property type="match status" value="1"/>
</dbReference>
<reference evidence="6 7" key="1">
    <citation type="journal article" date="2006" name="J. Bacteriol.">
        <title>Comparison of the genome sequence of the poultry pathogen Bordetella avium with those of B. bronchiseptica, B. pertussis, and B. parapertussis reveals extensive diversity in surface structures associated with host interaction.</title>
        <authorList>
            <person name="Sebaihia M."/>
            <person name="Preston A."/>
            <person name="Maskell D.J."/>
            <person name="Kuzmiak H."/>
            <person name="Connell T.D."/>
            <person name="King N.D."/>
            <person name="Orndorff P.E."/>
            <person name="Miyamoto D.M."/>
            <person name="Thomson N.R."/>
            <person name="Harris D."/>
            <person name="Goble A."/>
            <person name="Lord A."/>
            <person name="Murphy L."/>
            <person name="Quail M.A."/>
            <person name="Rutter S."/>
            <person name="Squares R."/>
            <person name="Squares S."/>
            <person name="Woodward J."/>
            <person name="Parkhill J."/>
            <person name="Temple L.M."/>
        </authorList>
    </citation>
    <scope>NUCLEOTIDE SEQUENCE [LARGE SCALE GENOMIC DNA]</scope>
    <source>
        <strain evidence="6 7">197N</strain>
    </source>
</reference>
<keyword evidence="2" id="KW-0805">Transcription regulation</keyword>
<dbReference type="HOGENOM" id="CLU_039613_16_2_4"/>
<evidence type="ECO:0000256" key="3">
    <source>
        <dbReference type="ARBA" id="ARBA00023125"/>
    </source>
</evidence>
<feature type="domain" description="HTH lysR-type" evidence="5">
    <location>
        <begin position="24"/>
        <end position="61"/>
    </location>
</feature>
<dbReference type="PANTHER" id="PTHR30537">
    <property type="entry name" value="HTH-TYPE TRANSCRIPTIONAL REGULATOR"/>
    <property type="match status" value="1"/>
</dbReference>
<dbReference type="AlphaFoldDB" id="Q2KXF7"/>
<dbReference type="Gene3D" id="1.10.10.10">
    <property type="entry name" value="Winged helix-like DNA-binding domain superfamily/Winged helix DNA-binding domain"/>
    <property type="match status" value="1"/>
</dbReference>
<dbReference type="PROSITE" id="PS50931">
    <property type="entry name" value="HTH_LYSR"/>
    <property type="match status" value="1"/>
</dbReference>
<dbReference type="InterPro" id="IPR058163">
    <property type="entry name" value="LysR-type_TF_proteobact-type"/>
</dbReference>
<dbReference type="SUPFAM" id="SSF46785">
    <property type="entry name" value="Winged helix' DNA-binding domain"/>
    <property type="match status" value="1"/>
</dbReference>
<dbReference type="STRING" id="360910.BAV0668"/>
<dbReference type="Pfam" id="PF00126">
    <property type="entry name" value="HTH_1"/>
    <property type="match status" value="1"/>
</dbReference>
<dbReference type="EMBL" id="AM167904">
    <property type="protein sequence ID" value="CAJ48273.1"/>
    <property type="molecule type" value="Genomic_DNA"/>
</dbReference>
<dbReference type="FunFam" id="3.40.190.290:FF:000001">
    <property type="entry name" value="Transcriptional regulator, LysR family"/>
    <property type="match status" value="1"/>
</dbReference>
<dbReference type="GO" id="GO:0003700">
    <property type="term" value="F:DNA-binding transcription factor activity"/>
    <property type="evidence" value="ECO:0007669"/>
    <property type="project" value="InterPro"/>
</dbReference>
<evidence type="ECO:0000256" key="2">
    <source>
        <dbReference type="ARBA" id="ARBA00023015"/>
    </source>
</evidence>
<accession>Q2KXF7</accession>
<dbReference type="InterPro" id="IPR036390">
    <property type="entry name" value="WH_DNA-bd_sf"/>
</dbReference>
<dbReference type="GO" id="GO:0003677">
    <property type="term" value="F:DNA binding"/>
    <property type="evidence" value="ECO:0007669"/>
    <property type="project" value="UniProtKB-KW"/>
</dbReference>
<dbReference type="KEGG" id="bav:BAV0668"/>
<name>Q2KXF7_BORA1</name>
<dbReference type="InterPro" id="IPR036388">
    <property type="entry name" value="WH-like_DNA-bd_sf"/>
</dbReference>
<proteinExistence type="inferred from homology"/>
<keyword evidence="7" id="KW-1185">Reference proteome</keyword>
<evidence type="ECO:0000259" key="5">
    <source>
        <dbReference type="PROSITE" id="PS50931"/>
    </source>
</evidence>
<evidence type="ECO:0000313" key="7">
    <source>
        <dbReference type="Proteomes" id="UP000001977"/>
    </source>
</evidence>
<dbReference type="eggNOG" id="COG0583">
    <property type="taxonomic scope" value="Bacteria"/>
</dbReference>